<evidence type="ECO:0000256" key="1">
    <source>
        <dbReference type="ARBA" id="ARBA00038158"/>
    </source>
</evidence>
<dbReference type="Pfam" id="PF13489">
    <property type="entry name" value="Methyltransf_23"/>
    <property type="match status" value="1"/>
</dbReference>
<organism evidence="3 4">
    <name type="scientific">Stachybotrys chartarum (strain CBS 109288 / IBT 7711)</name>
    <name type="common">Toxic black mold</name>
    <name type="synonym">Stilbospora chartarum</name>
    <dbReference type="NCBI Taxonomy" id="1280523"/>
    <lineage>
        <taxon>Eukaryota</taxon>
        <taxon>Fungi</taxon>
        <taxon>Dikarya</taxon>
        <taxon>Ascomycota</taxon>
        <taxon>Pezizomycotina</taxon>
        <taxon>Sordariomycetes</taxon>
        <taxon>Hypocreomycetidae</taxon>
        <taxon>Hypocreales</taxon>
        <taxon>Stachybotryaceae</taxon>
        <taxon>Stachybotrys</taxon>
    </lineage>
</organism>
<evidence type="ECO:0000313" key="4">
    <source>
        <dbReference type="Proteomes" id="UP000028045"/>
    </source>
</evidence>
<dbReference type="SUPFAM" id="SSF53335">
    <property type="entry name" value="S-adenosyl-L-methionine-dependent methyltransferases"/>
    <property type="match status" value="1"/>
</dbReference>
<evidence type="ECO:0008006" key="5">
    <source>
        <dbReference type="Google" id="ProtNLM"/>
    </source>
</evidence>
<keyword evidence="4" id="KW-1185">Reference proteome</keyword>
<dbReference type="PANTHER" id="PTHR43591">
    <property type="entry name" value="METHYLTRANSFERASE"/>
    <property type="match status" value="1"/>
</dbReference>
<dbReference type="OrthoDB" id="2013972at2759"/>
<protein>
    <recommendedName>
        <fullName evidence="5">Methyltransferase domain-containing protein</fullName>
    </recommendedName>
</protein>
<dbReference type="Proteomes" id="UP000028045">
    <property type="component" value="Unassembled WGS sequence"/>
</dbReference>
<dbReference type="Gene3D" id="3.40.50.150">
    <property type="entry name" value="Vaccinia Virus protein VP39"/>
    <property type="match status" value="1"/>
</dbReference>
<comment type="similarity">
    <text evidence="1">Belongs to the methyltransferase superfamily. LaeA methyltransferase family.</text>
</comment>
<dbReference type="PANTHER" id="PTHR43591:SF24">
    <property type="entry name" value="2-METHOXY-6-POLYPRENYL-1,4-BENZOQUINOL METHYLASE, MITOCHONDRIAL"/>
    <property type="match status" value="1"/>
</dbReference>
<reference evidence="3 4" key="1">
    <citation type="journal article" date="2014" name="BMC Genomics">
        <title>Comparative genome sequencing reveals chemotype-specific gene clusters in the toxigenic black mold Stachybotrys.</title>
        <authorList>
            <person name="Semeiks J."/>
            <person name="Borek D."/>
            <person name="Otwinowski Z."/>
            <person name="Grishin N.V."/>
        </authorList>
    </citation>
    <scope>NUCLEOTIDE SEQUENCE [LARGE SCALE GENOMIC DNA]</scope>
    <source>
        <strain evidence="4">CBS 109288 / IBT 7711</strain>
    </source>
</reference>
<dbReference type="InterPro" id="IPR029063">
    <property type="entry name" value="SAM-dependent_MTases_sf"/>
</dbReference>
<dbReference type="CDD" id="cd02440">
    <property type="entry name" value="AdoMet_MTases"/>
    <property type="match status" value="1"/>
</dbReference>
<dbReference type="AlphaFoldDB" id="A0A084BBZ6"/>
<evidence type="ECO:0000313" key="3">
    <source>
        <dbReference type="EMBL" id="KEY75075.1"/>
    </source>
</evidence>
<dbReference type="HOGENOM" id="CLU_010595_7_1_1"/>
<dbReference type="EMBL" id="KL647400">
    <property type="protein sequence ID" value="KEY75075.1"/>
    <property type="molecule type" value="Genomic_DNA"/>
</dbReference>
<gene>
    <name evidence="3" type="ORF">S7711_01539</name>
</gene>
<proteinExistence type="inferred from homology"/>
<evidence type="ECO:0000256" key="2">
    <source>
        <dbReference type="SAM" id="MobiDB-lite"/>
    </source>
</evidence>
<feature type="region of interest" description="Disordered" evidence="2">
    <location>
        <begin position="1"/>
        <end position="22"/>
    </location>
</feature>
<dbReference type="GO" id="GO:0008168">
    <property type="term" value="F:methyltransferase activity"/>
    <property type="evidence" value="ECO:0007669"/>
    <property type="project" value="TreeGrafter"/>
</dbReference>
<sequence>MSSYQQDAIRPDEGVETASTHSSLTSITSSVLQGTIGEGRRTYAVFGKEEYGLPMDDQELDRIDLCHAKYYALLEKRRYLAPITDSPQRIVDLGCGTGIWCVDMADEFPSAEVLGIDIAPTQPEWVPPNCRFELDDIEQPWTSKPNTADFIFCRDPIASVRDFPKLLDQSFVHLKPGGWVEFQCVTGLLQCDDDTVPKDSAIQKMADNLAASCIKFGTPIDDPTRWKGWFEERGYVNVTEKIFKLPITPWAADKRLKLLGVWEQHNLINNLEGMTMRLFQKALNWTEDEIIVFSALIRKDLRNLRYHGYWPYYVVYGQKPENVSSDE</sequence>
<accession>A0A084BBZ6</accession>
<name>A0A084BBZ6_STACB</name>